<accession>A0A671W5A7</accession>
<evidence type="ECO:0000313" key="2">
    <source>
        <dbReference type="Proteomes" id="UP000472265"/>
    </source>
</evidence>
<organism evidence="1 2">
    <name type="scientific">Sparus aurata</name>
    <name type="common">Gilthead sea bream</name>
    <dbReference type="NCBI Taxonomy" id="8175"/>
    <lineage>
        <taxon>Eukaryota</taxon>
        <taxon>Metazoa</taxon>
        <taxon>Chordata</taxon>
        <taxon>Craniata</taxon>
        <taxon>Vertebrata</taxon>
        <taxon>Euteleostomi</taxon>
        <taxon>Actinopterygii</taxon>
        <taxon>Neopterygii</taxon>
        <taxon>Teleostei</taxon>
        <taxon>Neoteleostei</taxon>
        <taxon>Acanthomorphata</taxon>
        <taxon>Eupercaria</taxon>
        <taxon>Spariformes</taxon>
        <taxon>Sparidae</taxon>
        <taxon>Sparus</taxon>
    </lineage>
</organism>
<protein>
    <submittedName>
        <fullName evidence="1">Uncharacterized protein</fullName>
    </submittedName>
</protein>
<sequence length="73" mass="8674">WPRKLPTHPPRCHLQMSPFSMSWMCCTMRLMATGERWVICEELTLNKLKTNVFREKKAHDRAVFLCSINRLVV</sequence>
<keyword evidence="2" id="KW-1185">Reference proteome</keyword>
<proteinExistence type="predicted"/>
<reference evidence="1" key="3">
    <citation type="submission" date="2025-09" db="UniProtKB">
        <authorList>
            <consortium name="Ensembl"/>
        </authorList>
    </citation>
    <scope>IDENTIFICATION</scope>
</reference>
<reference evidence="1" key="1">
    <citation type="submission" date="2021-04" db="EMBL/GenBank/DDBJ databases">
        <authorList>
            <consortium name="Wellcome Sanger Institute Data Sharing"/>
        </authorList>
    </citation>
    <scope>NUCLEOTIDE SEQUENCE [LARGE SCALE GENOMIC DNA]</scope>
</reference>
<dbReference type="InParanoid" id="A0A671W5A7"/>
<evidence type="ECO:0000313" key="1">
    <source>
        <dbReference type="Ensembl" id="ENSSAUP00010033809.1"/>
    </source>
</evidence>
<dbReference type="AlphaFoldDB" id="A0A671W5A7"/>
<dbReference type="Proteomes" id="UP000472265">
    <property type="component" value="Chromosome 12"/>
</dbReference>
<name>A0A671W5A7_SPAAU</name>
<dbReference type="Ensembl" id="ENSSAUT00010035619.1">
    <property type="protein sequence ID" value="ENSSAUP00010033809.1"/>
    <property type="gene ID" value="ENSSAUG00010014330.1"/>
</dbReference>
<reference evidence="1" key="2">
    <citation type="submission" date="2025-08" db="UniProtKB">
        <authorList>
            <consortium name="Ensembl"/>
        </authorList>
    </citation>
    <scope>IDENTIFICATION</scope>
</reference>